<sequence>MCRQIHSLWQRQINVNMKFNLIFDVLTNSTSCELLMVALTEYSFHCR</sequence>
<protein>
    <submittedName>
        <fullName evidence="1">Fad oxidoreductase</fullName>
    </submittedName>
</protein>
<name>A0A2P2KND8_RHIMU</name>
<dbReference type="EMBL" id="GGEC01026728">
    <property type="protein sequence ID" value="MBX07212.1"/>
    <property type="molecule type" value="Transcribed_RNA"/>
</dbReference>
<proteinExistence type="predicted"/>
<evidence type="ECO:0000313" key="1">
    <source>
        <dbReference type="EMBL" id="MBX07212.1"/>
    </source>
</evidence>
<dbReference type="AlphaFoldDB" id="A0A2P2KND8"/>
<reference evidence="1" key="1">
    <citation type="submission" date="2018-02" db="EMBL/GenBank/DDBJ databases">
        <title>Rhizophora mucronata_Transcriptome.</title>
        <authorList>
            <person name="Meera S.P."/>
            <person name="Sreeshan A."/>
            <person name="Augustine A."/>
        </authorList>
    </citation>
    <scope>NUCLEOTIDE SEQUENCE</scope>
    <source>
        <tissue evidence="1">Leaf</tissue>
    </source>
</reference>
<accession>A0A2P2KND8</accession>
<organism evidence="1">
    <name type="scientific">Rhizophora mucronata</name>
    <name type="common">Asiatic mangrove</name>
    <dbReference type="NCBI Taxonomy" id="61149"/>
    <lineage>
        <taxon>Eukaryota</taxon>
        <taxon>Viridiplantae</taxon>
        <taxon>Streptophyta</taxon>
        <taxon>Embryophyta</taxon>
        <taxon>Tracheophyta</taxon>
        <taxon>Spermatophyta</taxon>
        <taxon>Magnoliopsida</taxon>
        <taxon>eudicotyledons</taxon>
        <taxon>Gunneridae</taxon>
        <taxon>Pentapetalae</taxon>
        <taxon>rosids</taxon>
        <taxon>fabids</taxon>
        <taxon>Malpighiales</taxon>
        <taxon>Rhizophoraceae</taxon>
        <taxon>Rhizophora</taxon>
    </lineage>
</organism>